<organism evidence="16">
    <name type="scientific">Trypanosoma vivax (strain Y486)</name>
    <dbReference type="NCBI Taxonomy" id="1055687"/>
    <lineage>
        <taxon>Eukaryota</taxon>
        <taxon>Discoba</taxon>
        <taxon>Euglenozoa</taxon>
        <taxon>Kinetoplastea</taxon>
        <taxon>Metakinetoplastina</taxon>
        <taxon>Trypanosomatida</taxon>
        <taxon>Trypanosomatidae</taxon>
        <taxon>Trypanosoma</taxon>
        <taxon>Duttonella</taxon>
    </lineage>
</organism>
<feature type="region of interest" description="Disordered" evidence="14">
    <location>
        <begin position="1"/>
        <end position="47"/>
    </location>
</feature>
<keyword evidence="7" id="KW-0963">Cytoplasm</keyword>
<evidence type="ECO:0000313" key="16">
    <source>
        <dbReference type="EMBL" id="CCC49508.1"/>
    </source>
</evidence>
<feature type="domain" description="Anamorsin C-terminal" evidence="15">
    <location>
        <begin position="81"/>
        <end position="108"/>
    </location>
</feature>
<dbReference type="OMA" id="TMPPGGC"/>
<comment type="cofactor">
    <cofactor evidence="12">
        <name>[2Fe-2S] cluster</name>
        <dbReference type="ChEBI" id="CHEBI:190135"/>
    </cofactor>
</comment>
<evidence type="ECO:0000256" key="5">
    <source>
        <dbReference type="ARBA" id="ARBA00011245"/>
    </source>
</evidence>
<dbReference type="GO" id="GO:0005758">
    <property type="term" value="C:mitochondrial intermembrane space"/>
    <property type="evidence" value="ECO:0007669"/>
    <property type="project" value="UniProtKB-SubCell"/>
</dbReference>
<evidence type="ECO:0000256" key="8">
    <source>
        <dbReference type="ARBA" id="ARBA00022723"/>
    </source>
</evidence>
<evidence type="ECO:0000256" key="7">
    <source>
        <dbReference type="ARBA" id="ARBA00022490"/>
    </source>
</evidence>
<evidence type="ECO:0000256" key="3">
    <source>
        <dbReference type="ARBA" id="ARBA00004569"/>
    </source>
</evidence>
<protein>
    <recommendedName>
        <fullName evidence="15">Anamorsin C-terminal domain-containing protein</fullName>
    </recommendedName>
</protein>
<keyword evidence="8" id="KW-0479">Metal-binding</keyword>
<gene>
    <name evidence="16" type="ORF">TVY486_0801160</name>
</gene>
<comment type="subcellular location">
    <subcellularLocation>
        <location evidence="2">Cytoplasm</location>
    </subcellularLocation>
    <subcellularLocation>
        <location evidence="3">Mitochondrion intermembrane space</location>
    </subcellularLocation>
</comment>
<evidence type="ECO:0000256" key="9">
    <source>
        <dbReference type="ARBA" id="ARBA00023004"/>
    </source>
</evidence>
<comment type="cofactor">
    <cofactor evidence="1">
        <name>[4Fe-4S] cluster</name>
        <dbReference type="ChEBI" id="CHEBI:49883"/>
    </cofactor>
</comment>
<sequence length="122" mass="13211">MDSTRDARSAVSTKAFSLKTRRPIDEDDLLTAEDREAKGASGNTEDCTTRRRACKNCTCGRAELERRLEANNDGTLPEMPMGGCGNCAKGDAFRCANCPFLGTPAFDNTVDGKVKLDLTDDI</sequence>
<evidence type="ECO:0000256" key="13">
    <source>
        <dbReference type="ARBA" id="ARBA00045504"/>
    </source>
</evidence>
<keyword evidence="9" id="KW-0408">Iron</keyword>
<keyword evidence="11" id="KW-0496">Mitochondrion</keyword>
<dbReference type="InterPro" id="IPR007785">
    <property type="entry name" value="Anamorsin"/>
</dbReference>
<evidence type="ECO:0000256" key="6">
    <source>
        <dbReference type="ARBA" id="ARBA00022485"/>
    </source>
</evidence>
<dbReference type="EMBL" id="HE573024">
    <property type="protein sequence ID" value="CCC49508.1"/>
    <property type="molecule type" value="Genomic_DNA"/>
</dbReference>
<proteinExistence type="inferred from homology"/>
<comment type="similarity">
    <text evidence="4">Belongs to the anamorsin family.</text>
</comment>
<dbReference type="GO" id="GO:0046872">
    <property type="term" value="F:metal ion binding"/>
    <property type="evidence" value="ECO:0007669"/>
    <property type="project" value="UniProtKB-KW"/>
</dbReference>
<comment type="function">
    <text evidence="13">Component of the cytosolic iron-sulfur (Fe-S) protein assembly (CIA) machinery. Required for the maturation of extramitochondrial Fe-S proteins. Part of an electron transfer chain functioning in an early step of cytosolic Fe-S biogenesis, facilitating the de novo assembly of a [4Fe-4S] cluster on the cytosolic Fe-S scaffold complex. Electrons are transferred from NADPH via a FAD- and FMN-containing diflavin oxidoreductase. Together with the diflavin oxidoreductase, also required for the assembly of the diferric tyrosyl radical cofactor of ribonucleotide reductase (RNR), probably by providing electrons for reduction during radical cofactor maturation in the catalytic small subunit.</text>
</comment>
<accession>G0U0B0</accession>
<dbReference type="InterPro" id="IPR046408">
    <property type="entry name" value="CIAPIN1"/>
</dbReference>
<name>G0U0B0_TRYVY</name>
<evidence type="ECO:0000256" key="4">
    <source>
        <dbReference type="ARBA" id="ARBA00008169"/>
    </source>
</evidence>
<evidence type="ECO:0000256" key="12">
    <source>
        <dbReference type="ARBA" id="ARBA00034078"/>
    </source>
</evidence>
<reference evidence="16" key="1">
    <citation type="journal article" date="2012" name="Proc. Natl. Acad. Sci. U.S.A.">
        <title>Antigenic diversity is generated by distinct evolutionary mechanisms in African trypanosome species.</title>
        <authorList>
            <person name="Jackson A.P."/>
            <person name="Berry A."/>
            <person name="Aslett M."/>
            <person name="Allison H.C."/>
            <person name="Burton P."/>
            <person name="Vavrova-Anderson J."/>
            <person name="Brown R."/>
            <person name="Browne H."/>
            <person name="Corton N."/>
            <person name="Hauser H."/>
            <person name="Gamble J."/>
            <person name="Gilderthorp R."/>
            <person name="Marcello L."/>
            <person name="McQuillan J."/>
            <person name="Otto T.D."/>
            <person name="Quail M.A."/>
            <person name="Sanders M.J."/>
            <person name="van Tonder A."/>
            <person name="Ginger M.L."/>
            <person name="Field M.C."/>
            <person name="Barry J.D."/>
            <person name="Hertz-Fowler C."/>
            <person name="Berriman M."/>
        </authorList>
    </citation>
    <scope>NUCLEOTIDE SEQUENCE</scope>
    <source>
        <strain evidence="16">Y486</strain>
    </source>
</reference>
<dbReference type="VEuPathDB" id="TriTrypDB:TvY486_0801160"/>
<dbReference type="GO" id="GO:0016226">
    <property type="term" value="P:iron-sulfur cluster assembly"/>
    <property type="evidence" value="ECO:0007669"/>
    <property type="project" value="InterPro"/>
</dbReference>
<evidence type="ECO:0000256" key="11">
    <source>
        <dbReference type="ARBA" id="ARBA00023128"/>
    </source>
</evidence>
<evidence type="ECO:0000256" key="10">
    <source>
        <dbReference type="ARBA" id="ARBA00023014"/>
    </source>
</evidence>
<dbReference type="Pfam" id="PF05093">
    <property type="entry name" value="CIAPIN1"/>
    <property type="match status" value="1"/>
</dbReference>
<evidence type="ECO:0000259" key="15">
    <source>
        <dbReference type="Pfam" id="PF05093"/>
    </source>
</evidence>
<dbReference type="GO" id="GO:0051539">
    <property type="term" value="F:4 iron, 4 sulfur cluster binding"/>
    <property type="evidence" value="ECO:0007669"/>
    <property type="project" value="UniProtKB-KW"/>
</dbReference>
<dbReference type="PANTHER" id="PTHR13273">
    <property type="entry name" value="ANAMORSIN"/>
    <property type="match status" value="1"/>
</dbReference>
<dbReference type="AlphaFoldDB" id="G0U0B0"/>
<evidence type="ECO:0000256" key="2">
    <source>
        <dbReference type="ARBA" id="ARBA00004496"/>
    </source>
</evidence>
<dbReference type="PANTHER" id="PTHR13273:SF14">
    <property type="entry name" value="ANAMORSIN"/>
    <property type="match status" value="1"/>
</dbReference>
<evidence type="ECO:0000256" key="14">
    <source>
        <dbReference type="SAM" id="MobiDB-lite"/>
    </source>
</evidence>
<keyword evidence="6" id="KW-0004">4Fe-4S</keyword>
<comment type="subunit">
    <text evidence="5">Monomer.</text>
</comment>
<keyword evidence="10" id="KW-0411">Iron-sulfur</keyword>
<evidence type="ECO:0000256" key="1">
    <source>
        <dbReference type="ARBA" id="ARBA00001966"/>
    </source>
</evidence>